<dbReference type="PANTHER" id="PTHR14097:SF8">
    <property type="entry name" value="NAD(P)-BINDING DOMAIN-CONTAINING PROTEIN"/>
    <property type="match status" value="1"/>
</dbReference>
<organism evidence="3 4">
    <name type="scientific">Runella rosea</name>
    <dbReference type="NCBI Taxonomy" id="2259595"/>
    <lineage>
        <taxon>Bacteria</taxon>
        <taxon>Pseudomonadati</taxon>
        <taxon>Bacteroidota</taxon>
        <taxon>Cytophagia</taxon>
        <taxon>Cytophagales</taxon>
        <taxon>Spirosomataceae</taxon>
        <taxon>Runella</taxon>
    </lineage>
</organism>
<dbReference type="PANTHER" id="PTHR14097">
    <property type="entry name" value="OXIDOREDUCTASE HTATIP2"/>
    <property type="match status" value="1"/>
</dbReference>
<sequence length="225" mass="25223">MKETKKIRAIVTGATGMVGEGVLHECLQSPEVEEVLIINRKPSGFTHPKLKEIIHQDFFDVSPIKTQLKGYDACFFCLGVSSVGMKEEEYTKMTYTLTMHVAETLSKLNPDMAFCYVSGSGTDSTEKGRSMWARVKGKTENDLMKLPFKAVYNFRPGYMHPTPGLKNTLPYYKYLSWLYPVLRKVFPGAASTLAELGQGMIKVATKGYQKPILEVKDFVALTKTL</sequence>
<dbReference type="InterPro" id="IPR036291">
    <property type="entry name" value="NAD(P)-bd_dom_sf"/>
</dbReference>
<dbReference type="Proteomes" id="UP000251993">
    <property type="component" value="Chromosome"/>
</dbReference>
<dbReference type="InterPro" id="IPR001509">
    <property type="entry name" value="Epimerase_deHydtase"/>
</dbReference>
<comment type="subcellular location">
    <subcellularLocation>
        <location evidence="1">Membrane</location>
    </subcellularLocation>
</comment>
<dbReference type="Pfam" id="PF01370">
    <property type="entry name" value="Epimerase"/>
    <property type="match status" value="1"/>
</dbReference>
<dbReference type="EMBL" id="CP030850">
    <property type="protein sequence ID" value="AXE20118.1"/>
    <property type="molecule type" value="Genomic_DNA"/>
</dbReference>
<name>A0A344TN97_9BACT</name>
<dbReference type="AlphaFoldDB" id="A0A344TN97"/>
<reference evidence="3 4" key="1">
    <citation type="submission" date="2018-07" db="EMBL/GenBank/DDBJ databases">
        <title>Genome sequencing of Runella.</title>
        <authorList>
            <person name="Baek M.-G."/>
            <person name="Yi H."/>
        </authorList>
    </citation>
    <scope>NUCLEOTIDE SEQUENCE [LARGE SCALE GENOMIC DNA]</scope>
    <source>
        <strain evidence="3 4">HYN0085</strain>
    </source>
</reference>
<dbReference type="SUPFAM" id="SSF51735">
    <property type="entry name" value="NAD(P)-binding Rossmann-fold domains"/>
    <property type="match status" value="1"/>
</dbReference>
<accession>A0A344TN97</accession>
<proteinExistence type="predicted"/>
<evidence type="ECO:0000313" key="4">
    <source>
        <dbReference type="Proteomes" id="UP000251993"/>
    </source>
</evidence>
<feature type="domain" description="NAD-dependent epimerase/dehydratase" evidence="2">
    <location>
        <begin position="10"/>
        <end position="120"/>
    </location>
</feature>
<dbReference type="Gene3D" id="3.40.50.720">
    <property type="entry name" value="NAD(P)-binding Rossmann-like Domain"/>
    <property type="match status" value="1"/>
</dbReference>
<evidence type="ECO:0000313" key="3">
    <source>
        <dbReference type="EMBL" id="AXE20118.1"/>
    </source>
</evidence>
<dbReference type="KEGG" id="run:DR864_21385"/>
<keyword evidence="4" id="KW-1185">Reference proteome</keyword>
<dbReference type="RefSeq" id="WP_114068884.1">
    <property type="nucleotide sequence ID" value="NZ_CP030850.1"/>
</dbReference>
<dbReference type="OrthoDB" id="9798632at2"/>
<gene>
    <name evidence="3" type="ORF">DR864_21385</name>
</gene>
<evidence type="ECO:0000259" key="2">
    <source>
        <dbReference type="Pfam" id="PF01370"/>
    </source>
</evidence>
<evidence type="ECO:0000256" key="1">
    <source>
        <dbReference type="ARBA" id="ARBA00004370"/>
    </source>
</evidence>
<protein>
    <submittedName>
        <fullName evidence="3">Epimerase</fullName>
    </submittedName>
</protein>
<dbReference type="GO" id="GO:0016020">
    <property type="term" value="C:membrane"/>
    <property type="evidence" value="ECO:0007669"/>
    <property type="project" value="UniProtKB-SubCell"/>
</dbReference>